<dbReference type="Pfam" id="PF00392">
    <property type="entry name" value="GntR"/>
    <property type="match status" value="1"/>
</dbReference>
<dbReference type="GO" id="GO:0003700">
    <property type="term" value="F:DNA-binding transcription factor activity"/>
    <property type="evidence" value="ECO:0007669"/>
    <property type="project" value="InterPro"/>
</dbReference>
<dbReference type="EMBL" id="AP017312">
    <property type="protein sequence ID" value="BAU29365.1"/>
    <property type="molecule type" value="Genomic_DNA"/>
</dbReference>
<dbReference type="InterPro" id="IPR008920">
    <property type="entry name" value="TF_FadR/GntR_C"/>
</dbReference>
<dbReference type="InterPro" id="IPR036390">
    <property type="entry name" value="WH_DNA-bd_sf"/>
</dbReference>
<dbReference type="SMART" id="SM00895">
    <property type="entry name" value="FCD"/>
    <property type="match status" value="1"/>
</dbReference>
<dbReference type="KEGG" id="asoc:CB4_03565"/>
<protein>
    <submittedName>
        <fullName evidence="4">HTH-type transcriptional regulator McbR</fullName>
    </submittedName>
</protein>
<dbReference type="Proteomes" id="UP000217696">
    <property type="component" value="Chromosome"/>
</dbReference>
<evidence type="ECO:0000256" key="1">
    <source>
        <dbReference type="ARBA" id="ARBA00023015"/>
    </source>
</evidence>
<sequence>MKKNTMSKTQYAYNSIRSGILEGTYGPGHRLVIDQIAKDLGLSIIPVREAIRQLESDGLIQYKPYSGAIVSTINEKEYIETLSVWAVLEGYATSLSAQYLIEADLTRLETLNEQMNEALNDFEFEVFGNLNQEFHRVICDKCQNDYVRDEIQRVANRMDTLRRSAFTFVPQRMRRSIEEHRHIIQLLREKASPSKIEEVVRKHKMNTVRAFQNRQETSEKKTTDISMP</sequence>
<gene>
    <name evidence="4" type="primary">mcbR</name>
    <name evidence="4" type="ORF">CB4_03565</name>
</gene>
<evidence type="ECO:0000313" key="5">
    <source>
        <dbReference type="Proteomes" id="UP000217696"/>
    </source>
</evidence>
<dbReference type="SUPFAM" id="SSF48008">
    <property type="entry name" value="GntR ligand-binding domain-like"/>
    <property type="match status" value="1"/>
</dbReference>
<dbReference type="Gene3D" id="1.10.10.10">
    <property type="entry name" value="Winged helix-like DNA-binding domain superfamily/Winged helix DNA-binding domain"/>
    <property type="match status" value="1"/>
</dbReference>
<dbReference type="CDD" id="cd07377">
    <property type="entry name" value="WHTH_GntR"/>
    <property type="match status" value="1"/>
</dbReference>
<dbReference type="PANTHER" id="PTHR43537:SF24">
    <property type="entry name" value="GLUCONATE OPERON TRANSCRIPTIONAL REPRESSOR"/>
    <property type="match status" value="1"/>
</dbReference>
<dbReference type="InterPro" id="IPR036388">
    <property type="entry name" value="WH-like_DNA-bd_sf"/>
</dbReference>
<keyword evidence="2" id="KW-0238">DNA-binding</keyword>
<name>A0A0U5B046_9BACL</name>
<dbReference type="AlphaFoldDB" id="A0A0U5B046"/>
<dbReference type="InterPro" id="IPR011711">
    <property type="entry name" value="GntR_C"/>
</dbReference>
<dbReference type="Gene3D" id="1.20.120.530">
    <property type="entry name" value="GntR ligand-binding domain-like"/>
    <property type="match status" value="1"/>
</dbReference>
<dbReference type="SUPFAM" id="SSF46785">
    <property type="entry name" value="Winged helix' DNA-binding domain"/>
    <property type="match status" value="1"/>
</dbReference>
<keyword evidence="1" id="KW-0805">Transcription regulation</keyword>
<dbReference type="PANTHER" id="PTHR43537">
    <property type="entry name" value="TRANSCRIPTIONAL REGULATOR, GNTR FAMILY"/>
    <property type="match status" value="1"/>
</dbReference>
<evidence type="ECO:0000313" key="4">
    <source>
        <dbReference type="EMBL" id="BAU29365.1"/>
    </source>
</evidence>
<keyword evidence="3" id="KW-0804">Transcription</keyword>
<evidence type="ECO:0000256" key="2">
    <source>
        <dbReference type="ARBA" id="ARBA00023125"/>
    </source>
</evidence>
<dbReference type="GO" id="GO:0003677">
    <property type="term" value="F:DNA binding"/>
    <property type="evidence" value="ECO:0007669"/>
    <property type="project" value="UniProtKB-KW"/>
</dbReference>
<dbReference type="SMART" id="SM00345">
    <property type="entry name" value="HTH_GNTR"/>
    <property type="match status" value="1"/>
</dbReference>
<proteinExistence type="predicted"/>
<dbReference type="PROSITE" id="PS50949">
    <property type="entry name" value="HTH_GNTR"/>
    <property type="match status" value="1"/>
</dbReference>
<dbReference type="InterPro" id="IPR000524">
    <property type="entry name" value="Tscrpt_reg_HTH_GntR"/>
</dbReference>
<reference evidence="4 5" key="1">
    <citation type="submission" date="2015-12" db="EMBL/GenBank/DDBJ databases">
        <title>Genome sequence of Aneurinibacillus soli.</title>
        <authorList>
            <person name="Lee J.S."/>
            <person name="Lee K.C."/>
            <person name="Kim K.K."/>
            <person name="Lee B.W."/>
        </authorList>
    </citation>
    <scope>NUCLEOTIDE SEQUENCE [LARGE SCALE GENOMIC DNA]</scope>
    <source>
        <strain evidence="4 5">CB4</strain>
    </source>
</reference>
<organism evidence="4 5">
    <name type="scientific">Aneurinibacillus soli</name>
    <dbReference type="NCBI Taxonomy" id="1500254"/>
    <lineage>
        <taxon>Bacteria</taxon>
        <taxon>Bacillati</taxon>
        <taxon>Bacillota</taxon>
        <taxon>Bacilli</taxon>
        <taxon>Bacillales</taxon>
        <taxon>Paenibacillaceae</taxon>
        <taxon>Aneurinibacillus group</taxon>
        <taxon>Aneurinibacillus</taxon>
    </lineage>
</organism>
<dbReference type="Pfam" id="PF07729">
    <property type="entry name" value="FCD"/>
    <property type="match status" value="1"/>
</dbReference>
<dbReference type="RefSeq" id="WP_096467049.1">
    <property type="nucleotide sequence ID" value="NZ_AP017312.1"/>
</dbReference>
<dbReference type="OrthoDB" id="214086at2"/>
<evidence type="ECO:0000256" key="3">
    <source>
        <dbReference type="ARBA" id="ARBA00023163"/>
    </source>
</evidence>
<keyword evidence="5" id="KW-1185">Reference proteome</keyword>
<accession>A0A0U5B046</accession>